<dbReference type="InterPro" id="IPR018076">
    <property type="entry name" value="T2SS_GspF_dom"/>
</dbReference>
<keyword evidence="4 7" id="KW-0812">Transmembrane</keyword>
<feature type="transmembrane region" description="Helical" evidence="7">
    <location>
        <begin position="172"/>
        <end position="190"/>
    </location>
</feature>
<dbReference type="GO" id="GO:0005886">
    <property type="term" value="C:plasma membrane"/>
    <property type="evidence" value="ECO:0007669"/>
    <property type="project" value="UniProtKB-SubCell"/>
</dbReference>
<feature type="transmembrane region" description="Helical" evidence="7">
    <location>
        <begin position="211"/>
        <end position="233"/>
    </location>
</feature>
<evidence type="ECO:0000256" key="3">
    <source>
        <dbReference type="ARBA" id="ARBA00022475"/>
    </source>
</evidence>
<accession>A0A2A8CU29</accession>
<gene>
    <name evidence="9" type="ORF">CRI94_15170</name>
</gene>
<keyword evidence="10" id="KW-1185">Reference proteome</keyword>
<evidence type="ECO:0000313" key="10">
    <source>
        <dbReference type="Proteomes" id="UP000220102"/>
    </source>
</evidence>
<evidence type="ECO:0000256" key="4">
    <source>
        <dbReference type="ARBA" id="ARBA00022692"/>
    </source>
</evidence>
<dbReference type="Gene3D" id="1.20.81.30">
    <property type="entry name" value="Type II secretion system (T2SS), domain F"/>
    <property type="match status" value="2"/>
</dbReference>
<dbReference type="PANTHER" id="PTHR30012">
    <property type="entry name" value="GENERAL SECRETION PATHWAY PROTEIN"/>
    <property type="match status" value="1"/>
</dbReference>
<feature type="transmembrane region" description="Helical" evidence="7">
    <location>
        <begin position="265"/>
        <end position="283"/>
    </location>
</feature>
<feature type="domain" description="Type II secretion system protein GspF" evidence="8">
    <location>
        <begin position="111"/>
        <end position="234"/>
    </location>
</feature>
<reference evidence="9 10" key="1">
    <citation type="submission" date="2017-10" db="EMBL/GenBank/DDBJ databases">
        <title>Draft genome of Longibacter Salinarum.</title>
        <authorList>
            <person name="Goh K.M."/>
            <person name="Shamsir M.S."/>
            <person name="Lim S.W."/>
        </authorList>
    </citation>
    <scope>NUCLEOTIDE SEQUENCE [LARGE SCALE GENOMIC DNA]</scope>
    <source>
        <strain evidence="9 10">KCTC 52045</strain>
    </source>
</reference>
<evidence type="ECO:0000256" key="2">
    <source>
        <dbReference type="ARBA" id="ARBA00005745"/>
    </source>
</evidence>
<keyword evidence="6 7" id="KW-0472">Membrane</keyword>
<dbReference type="InterPro" id="IPR003004">
    <property type="entry name" value="GspF/PilC"/>
</dbReference>
<keyword evidence="5 7" id="KW-1133">Transmembrane helix</keyword>
<dbReference type="Proteomes" id="UP000220102">
    <property type="component" value="Unassembled WGS sequence"/>
</dbReference>
<comment type="similarity">
    <text evidence="2">Belongs to the GSP F family.</text>
</comment>
<evidence type="ECO:0000256" key="5">
    <source>
        <dbReference type="ARBA" id="ARBA00022989"/>
    </source>
</evidence>
<evidence type="ECO:0000256" key="6">
    <source>
        <dbReference type="ARBA" id="ARBA00023136"/>
    </source>
</evidence>
<dbReference type="OrthoDB" id="9805682at2"/>
<dbReference type="AlphaFoldDB" id="A0A2A8CU29"/>
<evidence type="ECO:0000259" key="8">
    <source>
        <dbReference type="Pfam" id="PF00482"/>
    </source>
</evidence>
<keyword evidence="3" id="KW-1003">Cell membrane</keyword>
<sequence>MAVREYRFSGVNTLGEPVRGTVFAPSKRAANKRIDDLSDKHSFRTDEVEQRRTYRYKVRDASGSIASGEQKAYNPNEVRAALERMGLEVVKVERKLLDFQMKPSSTDIVMFVRLAANMLRRQLPFDEILTLLAADSSSKPLRQMMRDLQSDLKSGMNAQNAFMKHQHVLGKFTAYMLGLAASSGNMAAMFESTARYLERKDEFRKSVRSALITPAITLIATIAAFVWYIWYIIPAYAGLFADYNITLPPLTQMSLDFASWMDANWIWVTGLLLLITIAGVAWSRTTRGRFIIHKYMIQIPVLGSLLHKLNLEVFCRVFAVLYSGAGENEEVMKIAAEATGNSYIEHQVKTITVPMMMARGTDLIEAMQASGVFTRMTIARFRSGSETGAVRESAEEMAEFYEKETTLKLEQTVETIKTGVAIIISLMVGLLTVISAESALIQPSSSDIMFQR</sequence>
<name>A0A2A8CU29_9BACT</name>
<comment type="subcellular location">
    <subcellularLocation>
        <location evidence="1">Cell membrane</location>
        <topology evidence="1">Multi-pass membrane protein</topology>
    </subcellularLocation>
</comment>
<evidence type="ECO:0000313" key="9">
    <source>
        <dbReference type="EMBL" id="PEN11378.1"/>
    </source>
</evidence>
<feature type="domain" description="Type II secretion system protein GspF" evidence="8">
    <location>
        <begin position="314"/>
        <end position="434"/>
    </location>
</feature>
<dbReference type="InterPro" id="IPR042094">
    <property type="entry name" value="T2SS_GspF_sf"/>
</dbReference>
<organism evidence="9 10">
    <name type="scientific">Longibacter salinarum</name>
    <dbReference type="NCBI Taxonomy" id="1850348"/>
    <lineage>
        <taxon>Bacteria</taxon>
        <taxon>Pseudomonadati</taxon>
        <taxon>Rhodothermota</taxon>
        <taxon>Rhodothermia</taxon>
        <taxon>Rhodothermales</taxon>
        <taxon>Salisaetaceae</taxon>
        <taxon>Longibacter</taxon>
    </lineage>
</organism>
<protein>
    <submittedName>
        <fullName evidence="9">Type II secretion system protein</fullName>
    </submittedName>
</protein>
<dbReference type="Pfam" id="PF00482">
    <property type="entry name" value="T2SSF"/>
    <property type="match status" value="2"/>
</dbReference>
<dbReference type="RefSeq" id="WP_098077770.1">
    <property type="nucleotide sequence ID" value="NZ_PDEQ01000009.1"/>
</dbReference>
<proteinExistence type="inferred from homology"/>
<dbReference type="PANTHER" id="PTHR30012:SF0">
    <property type="entry name" value="TYPE II SECRETION SYSTEM PROTEIN F-RELATED"/>
    <property type="match status" value="1"/>
</dbReference>
<evidence type="ECO:0000256" key="1">
    <source>
        <dbReference type="ARBA" id="ARBA00004651"/>
    </source>
</evidence>
<feature type="transmembrane region" description="Helical" evidence="7">
    <location>
        <begin position="418"/>
        <end position="441"/>
    </location>
</feature>
<comment type="caution">
    <text evidence="9">The sequence shown here is derived from an EMBL/GenBank/DDBJ whole genome shotgun (WGS) entry which is preliminary data.</text>
</comment>
<evidence type="ECO:0000256" key="7">
    <source>
        <dbReference type="SAM" id="Phobius"/>
    </source>
</evidence>
<dbReference type="EMBL" id="PDEQ01000009">
    <property type="protein sequence ID" value="PEN11378.1"/>
    <property type="molecule type" value="Genomic_DNA"/>
</dbReference>